<keyword evidence="10 12" id="KW-0275">Fatty acid biosynthesis</keyword>
<feature type="transmembrane region" description="Helical" evidence="12">
    <location>
        <begin position="49"/>
        <end position="69"/>
    </location>
</feature>
<evidence type="ECO:0000256" key="4">
    <source>
        <dbReference type="ARBA" id="ARBA00022679"/>
    </source>
</evidence>
<evidence type="ECO:0000256" key="9">
    <source>
        <dbReference type="ARBA" id="ARBA00023136"/>
    </source>
</evidence>
<comment type="subcellular location">
    <subcellularLocation>
        <location evidence="1">Membrane</location>
        <topology evidence="1">Multi-pass membrane protein</topology>
    </subcellularLocation>
</comment>
<feature type="transmembrane region" description="Helical" evidence="12">
    <location>
        <begin position="145"/>
        <end position="168"/>
    </location>
</feature>
<evidence type="ECO:0000256" key="3">
    <source>
        <dbReference type="ARBA" id="ARBA00022516"/>
    </source>
</evidence>
<feature type="transmembrane region" description="Helical" evidence="12">
    <location>
        <begin position="122"/>
        <end position="139"/>
    </location>
</feature>
<keyword evidence="3 12" id="KW-0444">Lipid biosynthesis</keyword>
<keyword evidence="6 12" id="KW-0276">Fatty acid metabolism</keyword>
<dbReference type="GO" id="GO:0016020">
    <property type="term" value="C:membrane"/>
    <property type="evidence" value="ECO:0007669"/>
    <property type="project" value="UniProtKB-SubCell"/>
</dbReference>
<dbReference type="GO" id="GO:0006633">
    <property type="term" value="P:fatty acid biosynthetic process"/>
    <property type="evidence" value="ECO:0007669"/>
    <property type="project" value="UniProtKB-KW"/>
</dbReference>
<keyword evidence="8 12" id="KW-0443">Lipid metabolism</keyword>
<accession>A0ABD0KWA4</accession>
<dbReference type="Proteomes" id="UP001519460">
    <property type="component" value="Unassembled WGS sequence"/>
</dbReference>
<dbReference type="Pfam" id="PF01151">
    <property type="entry name" value="ELO"/>
    <property type="match status" value="1"/>
</dbReference>
<evidence type="ECO:0000256" key="6">
    <source>
        <dbReference type="ARBA" id="ARBA00022832"/>
    </source>
</evidence>
<dbReference type="PROSITE" id="PS01188">
    <property type="entry name" value="ELO"/>
    <property type="match status" value="1"/>
</dbReference>
<dbReference type="PANTHER" id="PTHR11157:SF134">
    <property type="entry name" value="ELONGATION OF FATTY ACIDS PROTEIN 1-RELATED"/>
    <property type="match status" value="1"/>
</dbReference>
<keyword evidence="7 12" id="KW-1133">Transmembrane helix</keyword>
<feature type="transmembrane region" description="Helical" evidence="12">
    <location>
        <begin position="20"/>
        <end position="37"/>
    </location>
</feature>
<proteinExistence type="inferred from homology"/>
<feature type="non-terminal residue" evidence="13">
    <location>
        <position position="197"/>
    </location>
</feature>
<organism evidence="13 14">
    <name type="scientific">Batillaria attramentaria</name>
    <dbReference type="NCBI Taxonomy" id="370345"/>
    <lineage>
        <taxon>Eukaryota</taxon>
        <taxon>Metazoa</taxon>
        <taxon>Spiralia</taxon>
        <taxon>Lophotrochozoa</taxon>
        <taxon>Mollusca</taxon>
        <taxon>Gastropoda</taxon>
        <taxon>Caenogastropoda</taxon>
        <taxon>Sorbeoconcha</taxon>
        <taxon>Cerithioidea</taxon>
        <taxon>Batillariidae</taxon>
        <taxon>Batillaria</taxon>
    </lineage>
</organism>
<dbReference type="EMBL" id="JACVVK020000117">
    <property type="protein sequence ID" value="KAK7491208.1"/>
    <property type="molecule type" value="Genomic_DNA"/>
</dbReference>
<comment type="caution">
    <text evidence="13">The sequence shown here is derived from an EMBL/GenBank/DDBJ whole genome shotgun (WGS) entry which is preliminary data.</text>
</comment>
<dbReference type="InterPro" id="IPR002076">
    <property type="entry name" value="ELO_fam"/>
</dbReference>
<sequence>MAALQERVVSFLKLVAGLESMPLFCAYLLMIALSGVWQRLVAPLNLRPLLIIHNFACCLGSLVTLAGFAYSVWDAGSFYSRQQSESLTFYFWLYWMTKVVELLDTVFMVLRHKARQISFLHVYHHASMLLLSNLAYSFYPWPGIAVFLAMNSFVHIVLYLYYGLTALLPDNPPTWKKQMTQVQILQFLVGFVIATQG</sequence>
<dbReference type="AlphaFoldDB" id="A0ABD0KWA4"/>
<keyword evidence="14" id="KW-1185">Reference proteome</keyword>
<reference evidence="13 14" key="1">
    <citation type="journal article" date="2023" name="Sci. Data">
        <title>Genome assembly of the Korean intertidal mud-creeper Batillaria attramentaria.</title>
        <authorList>
            <person name="Patra A.K."/>
            <person name="Ho P.T."/>
            <person name="Jun S."/>
            <person name="Lee S.J."/>
            <person name="Kim Y."/>
            <person name="Won Y.J."/>
        </authorList>
    </citation>
    <scope>NUCLEOTIDE SEQUENCE [LARGE SCALE GENOMIC DNA]</scope>
    <source>
        <strain evidence="13">Wonlab-2016</strain>
    </source>
</reference>
<evidence type="ECO:0000313" key="14">
    <source>
        <dbReference type="Proteomes" id="UP001519460"/>
    </source>
</evidence>
<evidence type="ECO:0000256" key="12">
    <source>
        <dbReference type="RuleBase" id="RU361115"/>
    </source>
</evidence>
<evidence type="ECO:0000256" key="11">
    <source>
        <dbReference type="ARBA" id="ARBA00047375"/>
    </source>
</evidence>
<keyword evidence="9 12" id="KW-0472">Membrane</keyword>
<evidence type="ECO:0000256" key="10">
    <source>
        <dbReference type="ARBA" id="ARBA00023160"/>
    </source>
</evidence>
<keyword evidence="4 12" id="KW-0808">Transferase</keyword>
<comment type="catalytic activity">
    <reaction evidence="11 12">
        <text>a very-long-chain acyl-CoA + malonyl-CoA + H(+) = a very-long-chain 3-oxoacyl-CoA + CO2 + CoA</text>
        <dbReference type="Rhea" id="RHEA:32727"/>
        <dbReference type="ChEBI" id="CHEBI:15378"/>
        <dbReference type="ChEBI" id="CHEBI:16526"/>
        <dbReference type="ChEBI" id="CHEBI:57287"/>
        <dbReference type="ChEBI" id="CHEBI:57384"/>
        <dbReference type="ChEBI" id="CHEBI:90725"/>
        <dbReference type="ChEBI" id="CHEBI:90736"/>
        <dbReference type="EC" id="2.3.1.199"/>
    </reaction>
</comment>
<evidence type="ECO:0000313" key="13">
    <source>
        <dbReference type="EMBL" id="KAK7491208.1"/>
    </source>
</evidence>
<name>A0ABD0KWA4_9CAEN</name>
<dbReference type="GO" id="GO:0009922">
    <property type="term" value="F:fatty acid elongase activity"/>
    <property type="evidence" value="ECO:0007669"/>
    <property type="project" value="UniProtKB-EC"/>
</dbReference>
<dbReference type="InterPro" id="IPR030457">
    <property type="entry name" value="ELO_CS"/>
</dbReference>
<dbReference type="EC" id="2.3.1.199" evidence="12"/>
<evidence type="ECO:0000256" key="7">
    <source>
        <dbReference type="ARBA" id="ARBA00022989"/>
    </source>
</evidence>
<gene>
    <name evidence="13" type="ORF">BaRGS_00017479</name>
</gene>
<feature type="transmembrane region" description="Helical" evidence="12">
    <location>
        <begin position="89"/>
        <end position="110"/>
    </location>
</feature>
<dbReference type="PANTHER" id="PTHR11157">
    <property type="entry name" value="FATTY ACID ACYL TRANSFERASE-RELATED"/>
    <property type="match status" value="1"/>
</dbReference>
<keyword evidence="5 12" id="KW-0812">Transmembrane</keyword>
<evidence type="ECO:0000256" key="1">
    <source>
        <dbReference type="ARBA" id="ARBA00004141"/>
    </source>
</evidence>
<evidence type="ECO:0000256" key="2">
    <source>
        <dbReference type="ARBA" id="ARBA00007263"/>
    </source>
</evidence>
<evidence type="ECO:0000256" key="8">
    <source>
        <dbReference type="ARBA" id="ARBA00023098"/>
    </source>
</evidence>
<protein>
    <recommendedName>
        <fullName evidence="12">Elongation of very long chain fatty acids protein</fullName>
        <ecNumber evidence="12">2.3.1.199</ecNumber>
    </recommendedName>
    <alternativeName>
        <fullName evidence="12">Very-long-chain 3-oxoacyl-CoA synthase</fullName>
    </alternativeName>
</protein>
<comment type="similarity">
    <text evidence="2 12">Belongs to the ELO family.</text>
</comment>
<evidence type="ECO:0000256" key="5">
    <source>
        <dbReference type="ARBA" id="ARBA00022692"/>
    </source>
</evidence>